<feature type="transmembrane region" description="Helical" evidence="8">
    <location>
        <begin position="183"/>
        <end position="205"/>
    </location>
</feature>
<dbReference type="AlphaFoldDB" id="A0A1J9U9E7"/>
<feature type="transmembrane region" description="Helical" evidence="8">
    <location>
        <begin position="75"/>
        <end position="99"/>
    </location>
</feature>
<evidence type="ECO:0000256" key="7">
    <source>
        <dbReference type="ARBA" id="ARBA00023136"/>
    </source>
</evidence>
<keyword evidence="5 8" id="KW-0812">Transmembrane</keyword>
<evidence type="ECO:0000313" key="10">
    <source>
        <dbReference type="Proteomes" id="UP000182788"/>
    </source>
</evidence>
<accession>A0A1J9U9E7</accession>
<evidence type="ECO:0000256" key="5">
    <source>
        <dbReference type="ARBA" id="ARBA00022692"/>
    </source>
</evidence>
<dbReference type="Pfam" id="PF03845">
    <property type="entry name" value="Spore_permease"/>
    <property type="match status" value="1"/>
</dbReference>
<feature type="transmembrane region" description="Helical" evidence="8">
    <location>
        <begin position="119"/>
        <end position="136"/>
    </location>
</feature>
<feature type="transmembrane region" description="Helical" evidence="8">
    <location>
        <begin position="143"/>
        <end position="163"/>
    </location>
</feature>
<dbReference type="GeneID" id="87594039"/>
<dbReference type="GO" id="GO:0016020">
    <property type="term" value="C:membrane"/>
    <property type="evidence" value="ECO:0007669"/>
    <property type="project" value="UniProtKB-SubCell"/>
</dbReference>
<name>A0A1J9U9E7_9BACI</name>
<comment type="subcellular location">
    <subcellularLocation>
        <location evidence="1">Membrane</location>
        <topology evidence="1">Multi-pass membrane protein</topology>
    </subcellularLocation>
</comment>
<evidence type="ECO:0000256" key="1">
    <source>
        <dbReference type="ARBA" id="ARBA00004141"/>
    </source>
</evidence>
<dbReference type="RefSeq" id="WP_071720020.1">
    <property type="nucleotide sequence ID" value="NZ_CBCSHB010000039.1"/>
</dbReference>
<comment type="similarity">
    <text evidence="2">Belongs to the amino acid-polyamine-organocation (APC) superfamily. Spore germination protein (SGP) (TC 2.A.3.9) family.</text>
</comment>
<feature type="transmembrane region" description="Helical" evidence="8">
    <location>
        <begin position="305"/>
        <end position="322"/>
    </location>
</feature>
<dbReference type="InterPro" id="IPR004761">
    <property type="entry name" value="Spore_GerAB"/>
</dbReference>
<feature type="transmembrane region" description="Helical" evidence="8">
    <location>
        <begin position="270"/>
        <end position="293"/>
    </location>
</feature>
<comment type="caution">
    <text evidence="9">The sequence shown here is derived from an EMBL/GenBank/DDBJ whole genome shotgun (WGS) entry which is preliminary data.</text>
</comment>
<keyword evidence="7 8" id="KW-0472">Membrane</keyword>
<protein>
    <submittedName>
        <fullName evidence="9">Spore gernimation protein</fullName>
    </submittedName>
</protein>
<evidence type="ECO:0000256" key="2">
    <source>
        <dbReference type="ARBA" id="ARBA00007998"/>
    </source>
</evidence>
<reference evidence="9 10" key="1">
    <citation type="submission" date="2016-06" db="EMBL/GenBank/DDBJ databases">
        <title>First insights into the genetic diversity and population structure of in the Bacillus cereus group bacteria from diverse marine environments.</title>
        <authorList>
            <person name="Liu Y."/>
            <person name="Lai Q."/>
            <person name="Shao Z."/>
        </authorList>
    </citation>
    <scope>NUCLEOTIDE SEQUENCE [LARGE SCALE GENOMIC DNA]</scope>
    <source>
        <strain evidence="9 10">NH24A2</strain>
    </source>
</reference>
<dbReference type="Proteomes" id="UP000182788">
    <property type="component" value="Unassembled WGS sequence"/>
</dbReference>
<proteinExistence type="inferred from homology"/>
<keyword evidence="6 8" id="KW-1133">Transmembrane helix</keyword>
<dbReference type="GO" id="GO:0009847">
    <property type="term" value="P:spore germination"/>
    <property type="evidence" value="ECO:0007669"/>
    <property type="project" value="InterPro"/>
</dbReference>
<dbReference type="NCBIfam" id="TIGR00912">
    <property type="entry name" value="2A0309"/>
    <property type="match status" value="1"/>
</dbReference>
<organism evidence="9 10">
    <name type="scientific">Bacillus paramycoides</name>
    <dbReference type="NCBI Taxonomy" id="2026194"/>
    <lineage>
        <taxon>Bacteria</taxon>
        <taxon>Bacillati</taxon>
        <taxon>Bacillota</taxon>
        <taxon>Bacilli</taxon>
        <taxon>Bacillales</taxon>
        <taxon>Bacillaceae</taxon>
        <taxon>Bacillus</taxon>
        <taxon>Bacillus cereus group</taxon>
    </lineage>
</organism>
<evidence type="ECO:0000256" key="3">
    <source>
        <dbReference type="ARBA" id="ARBA00022448"/>
    </source>
</evidence>
<evidence type="ECO:0000256" key="6">
    <source>
        <dbReference type="ARBA" id="ARBA00022989"/>
    </source>
</evidence>
<keyword evidence="3" id="KW-0813">Transport</keyword>
<dbReference type="PANTHER" id="PTHR34975:SF2">
    <property type="entry name" value="SPORE GERMINATION PROTEIN A2"/>
    <property type="match status" value="1"/>
</dbReference>
<evidence type="ECO:0000256" key="8">
    <source>
        <dbReference type="SAM" id="Phobius"/>
    </source>
</evidence>
<feature type="transmembrane region" description="Helical" evidence="8">
    <location>
        <begin position="334"/>
        <end position="356"/>
    </location>
</feature>
<keyword evidence="4" id="KW-0309">Germination</keyword>
<dbReference type="EMBL" id="MAOI01000102">
    <property type="protein sequence ID" value="OJD75422.1"/>
    <property type="molecule type" value="Genomic_DNA"/>
</dbReference>
<dbReference type="Gene3D" id="1.20.1740.10">
    <property type="entry name" value="Amino acid/polyamine transporter I"/>
    <property type="match status" value="1"/>
</dbReference>
<evidence type="ECO:0000256" key="4">
    <source>
        <dbReference type="ARBA" id="ARBA00022544"/>
    </source>
</evidence>
<gene>
    <name evidence="9" type="ORF">BAU28_16735</name>
</gene>
<dbReference type="PANTHER" id="PTHR34975">
    <property type="entry name" value="SPORE GERMINATION PROTEIN A2"/>
    <property type="match status" value="1"/>
</dbReference>
<feature type="transmembrane region" description="Helical" evidence="8">
    <location>
        <begin position="217"/>
        <end position="240"/>
    </location>
</feature>
<feature type="transmembrane region" description="Helical" evidence="8">
    <location>
        <begin position="43"/>
        <end position="63"/>
    </location>
</feature>
<sequence length="366" mass="42635">MKKYAYNDITVMQYIFIINASQVGTGILSLPRVLAEKAGTDSWIALFIGWFCAMTASILLIQTAKHYPNDTLYEILIRFFGKIIATMVIILYMIYFAFYAWTVLINGMLYIKGWLLPKTADYIILFLFSIPTFLVARNGVRILGRYCELCFYMTMWIPFFFFIPLEDGNWLHFLPLLKEGWKPIFSAVPSTIFSFIGFEIAFFLYPFLQKKQYATQGILIANTITFGFYLFTIVICFLYFSPDAILEFNQPVLNLLKVIEFRFLERFDMILLAIYLIVVSTAWIPCVYCATFCSSQLIGKQDHTSHVAILLLAVIIVTFWIHPSWNESELFQNLTSKAGLVLAFLFPVFLWIYNLIHKKFFRREAH</sequence>
<evidence type="ECO:0000313" key="9">
    <source>
        <dbReference type="EMBL" id="OJD75422.1"/>
    </source>
</evidence>
<feature type="transmembrane region" description="Helical" evidence="8">
    <location>
        <begin position="12"/>
        <end position="31"/>
    </location>
</feature>